<reference evidence="10" key="1">
    <citation type="submission" date="2019-03" db="EMBL/GenBank/DDBJ databases">
        <title>Single cell metagenomics reveals metabolic interactions within the superorganism composed of flagellate Streblomastix strix and complex community of Bacteroidetes bacteria on its surface.</title>
        <authorList>
            <person name="Treitli S.C."/>
            <person name="Kolisko M."/>
            <person name="Husnik F."/>
            <person name="Keeling P."/>
            <person name="Hampl V."/>
        </authorList>
    </citation>
    <scope>NUCLEOTIDE SEQUENCE</scope>
    <source>
        <strain evidence="10">STM</strain>
    </source>
</reference>
<accession>A0A5J4RGA7</accession>
<dbReference type="UniPathway" id="UPA00359">
    <property type="reaction ID" value="UER00482"/>
</dbReference>
<dbReference type="Pfam" id="PF02606">
    <property type="entry name" value="LpxK"/>
    <property type="match status" value="1"/>
</dbReference>
<evidence type="ECO:0000256" key="3">
    <source>
        <dbReference type="ARBA" id="ARBA00022516"/>
    </source>
</evidence>
<evidence type="ECO:0000256" key="5">
    <source>
        <dbReference type="ARBA" id="ARBA00022679"/>
    </source>
</evidence>
<keyword evidence="3" id="KW-0444">Lipid biosynthesis</keyword>
<evidence type="ECO:0000256" key="8">
    <source>
        <dbReference type="ARBA" id="ARBA00022840"/>
    </source>
</evidence>
<dbReference type="GO" id="GO:0009029">
    <property type="term" value="F:lipid-A 4'-kinase activity"/>
    <property type="evidence" value="ECO:0007669"/>
    <property type="project" value="UniProtKB-EC"/>
</dbReference>
<keyword evidence="8" id="KW-0067">ATP-binding</keyword>
<evidence type="ECO:0000256" key="9">
    <source>
        <dbReference type="ARBA" id="ARBA00023098"/>
    </source>
</evidence>
<evidence type="ECO:0000256" key="1">
    <source>
        <dbReference type="ARBA" id="ARBA00004870"/>
    </source>
</evidence>
<dbReference type="NCBIfam" id="TIGR00682">
    <property type="entry name" value="lpxK"/>
    <property type="match status" value="1"/>
</dbReference>
<proteinExistence type="inferred from homology"/>
<dbReference type="AlphaFoldDB" id="A0A5J4RGA7"/>
<evidence type="ECO:0000256" key="2">
    <source>
        <dbReference type="ARBA" id="ARBA00012071"/>
    </source>
</evidence>
<gene>
    <name evidence="10" type="ORF">EZS27_019416</name>
</gene>
<keyword evidence="6" id="KW-0547">Nucleotide-binding</keyword>
<evidence type="ECO:0000256" key="6">
    <source>
        <dbReference type="ARBA" id="ARBA00022741"/>
    </source>
</evidence>
<dbReference type="GO" id="GO:0005886">
    <property type="term" value="C:plasma membrane"/>
    <property type="evidence" value="ECO:0007669"/>
    <property type="project" value="TreeGrafter"/>
</dbReference>
<keyword evidence="4" id="KW-0441">Lipid A biosynthesis</keyword>
<dbReference type="EC" id="2.7.1.130" evidence="2"/>
<evidence type="ECO:0000256" key="7">
    <source>
        <dbReference type="ARBA" id="ARBA00022777"/>
    </source>
</evidence>
<dbReference type="EMBL" id="SNRY01001293">
    <property type="protein sequence ID" value="KAA6332033.1"/>
    <property type="molecule type" value="Genomic_DNA"/>
</dbReference>
<dbReference type="HAMAP" id="MF_00409">
    <property type="entry name" value="LpxK"/>
    <property type="match status" value="1"/>
</dbReference>
<dbReference type="GO" id="GO:0009244">
    <property type="term" value="P:lipopolysaccharide core region biosynthetic process"/>
    <property type="evidence" value="ECO:0007669"/>
    <property type="project" value="TreeGrafter"/>
</dbReference>
<comment type="pathway">
    <text evidence="1">Glycolipid biosynthesis; lipid IV(A) biosynthesis; lipid IV(A) from (3R)-3-hydroxytetradecanoyl-[acyl-carrier-protein] and UDP-N-acetyl-alpha-D-glucosamine: step 6/6.</text>
</comment>
<evidence type="ECO:0000313" key="10">
    <source>
        <dbReference type="EMBL" id="KAA6332033.1"/>
    </source>
</evidence>
<dbReference type="GO" id="GO:0005524">
    <property type="term" value="F:ATP binding"/>
    <property type="evidence" value="ECO:0007669"/>
    <property type="project" value="UniProtKB-KW"/>
</dbReference>
<dbReference type="GO" id="GO:0009245">
    <property type="term" value="P:lipid A biosynthetic process"/>
    <property type="evidence" value="ECO:0007669"/>
    <property type="project" value="UniProtKB-KW"/>
</dbReference>
<dbReference type="PANTHER" id="PTHR42724:SF1">
    <property type="entry name" value="TETRAACYLDISACCHARIDE 4'-KINASE, MITOCHONDRIAL-RELATED"/>
    <property type="match status" value="1"/>
</dbReference>
<name>A0A5J4RGA7_9ZZZZ</name>
<dbReference type="InterPro" id="IPR003758">
    <property type="entry name" value="LpxK"/>
</dbReference>
<sequence>MVEENPVKIKQWLYPASFLYGVVVNLRNKLFDWKILRSTIYSIPVICVGNIAAGGTGKTPHTEYLIKLLRNEFHVAVLSRGYKRKTKGYVLANSQSNARSIGDEPYQIKKKFPEICVAVGGNRCRGIEKLYSLRNPRIDVILLDDAFQHRYVQAGINILLTDYHCLYSDDVLLPAGHLRESIYGKDRASMVIVTKCPPYISPIDYNIIIKKLALYPYQQLYFSTFEYGDLIPVFPDIQTTGKRELENLTKDEDVLLITGIASPARVIEELEKYTSRIDILSFADHHDYNKEDIALMEQRFNDLKSEKRLIITTEKDAARLVSCPKITDEIKKWMYALPIEVKFLKEQQNTFNKHIIDYVRKNKRDSIFSERKNRLET</sequence>
<keyword evidence="9" id="KW-0443">Lipid metabolism</keyword>
<keyword evidence="5 10" id="KW-0808">Transferase</keyword>
<comment type="caution">
    <text evidence="10">The sequence shown here is derived from an EMBL/GenBank/DDBJ whole genome shotgun (WGS) entry which is preliminary data.</text>
</comment>
<dbReference type="PANTHER" id="PTHR42724">
    <property type="entry name" value="TETRAACYLDISACCHARIDE 4'-KINASE"/>
    <property type="match status" value="1"/>
</dbReference>
<protein>
    <recommendedName>
        <fullName evidence="2">tetraacyldisaccharide 4'-kinase</fullName>
        <ecNumber evidence="2">2.7.1.130</ecNumber>
    </recommendedName>
</protein>
<evidence type="ECO:0000256" key="4">
    <source>
        <dbReference type="ARBA" id="ARBA00022556"/>
    </source>
</evidence>
<dbReference type="InterPro" id="IPR027417">
    <property type="entry name" value="P-loop_NTPase"/>
</dbReference>
<keyword evidence="7 10" id="KW-0418">Kinase</keyword>
<organism evidence="10">
    <name type="scientific">termite gut metagenome</name>
    <dbReference type="NCBI Taxonomy" id="433724"/>
    <lineage>
        <taxon>unclassified sequences</taxon>
        <taxon>metagenomes</taxon>
        <taxon>organismal metagenomes</taxon>
    </lineage>
</organism>
<dbReference type="SUPFAM" id="SSF52540">
    <property type="entry name" value="P-loop containing nucleoside triphosphate hydrolases"/>
    <property type="match status" value="1"/>
</dbReference>